<feature type="transmembrane region" description="Helical" evidence="7">
    <location>
        <begin position="187"/>
        <end position="215"/>
    </location>
</feature>
<evidence type="ECO:0000256" key="6">
    <source>
        <dbReference type="ARBA" id="ARBA00023136"/>
    </source>
</evidence>
<dbReference type="InterPro" id="IPR035906">
    <property type="entry name" value="MetI-like_sf"/>
</dbReference>
<feature type="domain" description="ABC transmembrane type-1" evidence="8">
    <location>
        <begin position="98"/>
        <end position="313"/>
    </location>
</feature>
<reference evidence="9" key="1">
    <citation type="submission" date="2020-10" db="EMBL/GenBank/DDBJ databases">
        <authorList>
            <person name="Gilroy R."/>
        </authorList>
    </citation>
    <scope>NUCLEOTIDE SEQUENCE</scope>
    <source>
        <strain evidence="9">CHK199-13235</strain>
    </source>
</reference>
<evidence type="ECO:0000313" key="9">
    <source>
        <dbReference type="EMBL" id="HIS76788.1"/>
    </source>
</evidence>
<keyword evidence="3" id="KW-1003">Cell membrane</keyword>
<gene>
    <name evidence="9" type="ORF">IAB51_08265</name>
</gene>
<comment type="caution">
    <text evidence="9">The sequence shown here is derived from an EMBL/GenBank/DDBJ whole genome shotgun (WGS) entry which is preliminary data.</text>
</comment>
<evidence type="ECO:0000313" key="10">
    <source>
        <dbReference type="Proteomes" id="UP000824002"/>
    </source>
</evidence>
<name>A0A9D1FNP9_9FIRM</name>
<proteinExistence type="inferred from homology"/>
<dbReference type="GO" id="GO:0055085">
    <property type="term" value="P:transmembrane transport"/>
    <property type="evidence" value="ECO:0007669"/>
    <property type="project" value="InterPro"/>
</dbReference>
<evidence type="ECO:0000256" key="7">
    <source>
        <dbReference type="RuleBase" id="RU363032"/>
    </source>
</evidence>
<keyword evidence="6 7" id="KW-0472">Membrane</keyword>
<feature type="transmembrane region" description="Helical" evidence="7">
    <location>
        <begin position="144"/>
        <end position="164"/>
    </location>
</feature>
<dbReference type="InterPro" id="IPR000515">
    <property type="entry name" value="MetI-like"/>
</dbReference>
<evidence type="ECO:0000259" key="8">
    <source>
        <dbReference type="PROSITE" id="PS50928"/>
    </source>
</evidence>
<dbReference type="GO" id="GO:0005886">
    <property type="term" value="C:plasma membrane"/>
    <property type="evidence" value="ECO:0007669"/>
    <property type="project" value="UniProtKB-SubCell"/>
</dbReference>
<evidence type="ECO:0000256" key="5">
    <source>
        <dbReference type="ARBA" id="ARBA00022989"/>
    </source>
</evidence>
<protein>
    <submittedName>
        <fullName evidence="9">Sugar ABC transporter permease</fullName>
    </submittedName>
</protein>
<evidence type="ECO:0000256" key="1">
    <source>
        <dbReference type="ARBA" id="ARBA00004651"/>
    </source>
</evidence>
<feature type="transmembrane region" description="Helical" evidence="7">
    <location>
        <begin position="292"/>
        <end position="312"/>
    </location>
</feature>
<dbReference type="CDD" id="cd06261">
    <property type="entry name" value="TM_PBP2"/>
    <property type="match status" value="1"/>
</dbReference>
<dbReference type="PANTHER" id="PTHR43227:SF11">
    <property type="entry name" value="BLL4140 PROTEIN"/>
    <property type="match status" value="1"/>
</dbReference>
<dbReference type="SUPFAM" id="SSF161098">
    <property type="entry name" value="MetI-like"/>
    <property type="match status" value="1"/>
</dbReference>
<evidence type="ECO:0000256" key="4">
    <source>
        <dbReference type="ARBA" id="ARBA00022692"/>
    </source>
</evidence>
<dbReference type="Pfam" id="PF00528">
    <property type="entry name" value="BPD_transp_1"/>
    <property type="match status" value="1"/>
</dbReference>
<dbReference type="Proteomes" id="UP000824002">
    <property type="component" value="Unassembled WGS sequence"/>
</dbReference>
<reference evidence="9" key="2">
    <citation type="journal article" date="2021" name="PeerJ">
        <title>Extensive microbial diversity within the chicken gut microbiome revealed by metagenomics and culture.</title>
        <authorList>
            <person name="Gilroy R."/>
            <person name="Ravi A."/>
            <person name="Getino M."/>
            <person name="Pursley I."/>
            <person name="Horton D.L."/>
            <person name="Alikhan N.F."/>
            <person name="Baker D."/>
            <person name="Gharbi K."/>
            <person name="Hall N."/>
            <person name="Watson M."/>
            <person name="Adriaenssens E.M."/>
            <person name="Foster-Nyarko E."/>
            <person name="Jarju S."/>
            <person name="Secka A."/>
            <person name="Antonio M."/>
            <person name="Oren A."/>
            <person name="Chaudhuri R.R."/>
            <person name="La Ragione R."/>
            <person name="Hildebrand F."/>
            <person name="Pallen M.J."/>
        </authorList>
    </citation>
    <scope>NUCLEOTIDE SEQUENCE</scope>
    <source>
        <strain evidence="9">CHK199-13235</strain>
    </source>
</reference>
<sequence length="326" mass="36125">MRTLTQKKANLPKWGNNARAVSKHQKKLLLKRFAPVYLLILPAAAFTFVFSYIPLGGLIVAFKDYDMFKGFLESPWAGNYGMANIIAIFQNEELMGSISNTVILSVLNLLISFPAPVILALMINELRLGKFKKVVQTISYMPHFLSWISVIGLTMVFFGEYGPINDIFSLILGDDYTRVLYLSKQEYFLPILLGLNLWKTVGWNSIIYIAAMAAVDPQLYEAAMIDGAGKWKQMLNITLPGISVTIILIFVMNIGGILNSNFELVFGLKNAFIDFETIDTVIYKNGLQQRGYSVATALGLVRGIIGLGLTLLANGASKKINGVSIF</sequence>
<dbReference type="AlphaFoldDB" id="A0A9D1FNP9"/>
<feature type="transmembrane region" description="Helical" evidence="7">
    <location>
        <begin position="102"/>
        <end position="123"/>
    </location>
</feature>
<keyword evidence="5 7" id="KW-1133">Transmembrane helix</keyword>
<dbReference type="InterPro" id="IPR050809">
    <property type="entry name" value="UgpAE/MalFG_permease"/>
</dbReference>
<evidence type="ECO:0000256" key="2">
    <source>
        <dbReference type="ARBA" id="ARBA00022448"/>
    </source>
</evidence>
<feature type="transmembrane region" description="Helical" evidence="7">
    <location>
        <begin position="36"/>
        <end position="62"/>
    </location>
</feature>
<keyword evidence="4 7" id="KW-0812">Transmembrane</keyword>
<dbReference type="PROSITE" id="PS50928">
    <property type="entry name" value="ABC_TM1"/>
    <property type="match status" value="1"/>
</dbReference>
<organism evidence="9 10">
    <name type="scientific">Candidatus Merdivicinus excrementipullorum</name>
    <dbReference type="NCBI Taxonomy" id="2840867"/>
    <lineage>
        <taxon>Bacteria</taxon>
        <taxon>Bacillati</taxon>
        <taxon>Bacillota</taxon>
        <taxon>Clostridia</taxon>
        <taxon>Eubacteriales</taxon>
        <taxon>Oscillospiraceae</taxon>
        <taxon>Oscillospiraceae incertae sedis</taxon>
        <taxon>Candidatus Merdivicinus</taxon>
    </lineage>
</organism>
<dbReference type="PANTHER" id="PTHR43227">
    <property type="entry name" value="BLL4140 PROTEIN"/>
    <property type="match status" value="1"/>
</dbReference>
<dbReference type="EMBL" id="DVJP01000054">
    <property type="protein sequence ID" value="HIS76788.1"/>
    <property type="molecule type" value="Genomic_DNA"/>
</dbReference>
<comment type="similarity">
    <text evidence="7">Belongs to the binding-protein-dependent transport system permease family.</text>
</comment>
<evidence type="ECO:0000256" key="3">
    <source>
        <dbReference type="ARBA" id="ARBA00022475"/>
    </source>
</evidence>
<comment type="subcellular location">
    <subcellularLocation>
        <location evidence="1 7">Cell membrane</location>
        <topology evidence="1 7">Multi-pass membrane protein</topology>
    </subcellularLocation>
</comment>
<feature type="transmembrane region" description="Helical" evidence="7">
    <location>
        <begin position="235"/>
        <end position="258"/>
    </location>
</feature>
<keyword evidence="2 7" id="KW-0813">Transport</keyword>
<dbReference type="Gene3D" id="1.10.3720.10">
    <property type="entry name" value="MetI-like"/>
    <property type="match status" value="1"/>
</dbReference>
<accession>A0A9D1FNP9</accession>